<dbReference type="AlphaFoldDB" id="A0AA40EPP2"/>
<feature type="region of interest" description="Disordered" evidence="1">
    <location>
        <begin position="184"/>
        <end position="518"/>
    </location>
</feature>
<feature type="compositionally biased region" description="Low complexity" evidence="1">
    <location>
        <begin position="231"/>
        <end position="250"/>
    </location>
</feature>
<feature type="transmembrane region" description="Helical" evidence="2">
    <location>
        <begin position="46"/>
        <end position="65"/>
    </location>
</feature>
<feature type="compositionally biased region" description="Pro residues" evidence="1">
    <location>
        <begin position="350"/>
        <end position="359"/>
    </location>
</feature>
<feature type="compositionally biased region" description="Low complexity" evidence="1">
    <location>
        <begin position="432"/>
        <end position="441"/>
    </location>
</feature>
<keyword evidence="2" id="KW-1133">Transmembrane helix</keyword>
<dbReference type="Proteomes" id="UP001172155">
    <property type="component" value="Unassembled WGS sequence"/>
</dbReference>
<organism evidence="3 4">
    <name type="scientific">Schizothecium vesticola</name>
    <dbReference type="NCBI Taxonomy" id="314040"/>
    <lineage>
        <taxon>Eukaryota</taxon>
        <taxon>Fungi</taxon>
        <taxon>Dikarya</taxon>
        <taxon>Ascomycota</taxon>
        <taxon>Pezizomycotina</taxon>
        <taxon>Sordariomycetes</taxon>
        <taxon>Sordariomycetidae</taxon>
        <taxon>Sordariales</taxon>
        <taxon>Schizotheciaceae</taxon>
        <taxon>Schizothecium</taxon>
    </lineage>
</organism>
<dbReference type="EMBL" id="JAUKUD010000005">
    <property type="protein sequence ID" value="KAK0743195.1"/>
    <property type="molecule type" value="Genomic_DNA"/>
</dbReference>
<evidence type="ECO:0000313" key="4">
    <source>
        <dbReference type="Proteomes" id="UP001172155"/>
    </source>
</evidence>
<proteinExistence type="predicted"/>
<keyword evidence="2" id="KW-0812">Transmembrane</keyword>
<evidence type="ECO:0008006" key="5">
    <source>
        <dbReference type="Google" id="ProtNLM"/>
    </source>
</evidence>
<feature type="compositionally biased region" description="Polar residues" evidence="1">
    <location>
        <begin position="375"/>
        <end position="389"/>
    </location>
</feature>
<feature type="compositionally biased region" description="Basic and acidic residues" evidence="1">
    <location>
        <begin position="507"/>
        <end position="518"/>
    </location>
</feature>
<name>A0AA40EPP2_9PEZI</name>
<evidence type="ECO:0000256" key="2">
    <source>
        <dbReference type="SAM" id="Phobius"/>
    </source>
</evidence>
<gene>
    <name evidence="3" type="ORF">B0T18DRAFT_178575</name>
</gene>
<evidence type="ECO:0000313" key="3">
    <source>
        <dbReference type="EMBL" id="KAK0743195.1"/>
    </source>
</evidence>
<comment type="caution">
    <text evidence="3">The sequence shown here is derived from an EMBL/GenBank/DDBJ whole genome shotgun (WGS) entry which is preliminary data.</text>
</comment>
<feature type="compositionally biased region" description="Pro residues" evidence="1">
    <location>
        <begin position="404"/>
        <end position="414"/>
    </location>
</feature>
<protein>
    <recommendedName>
        <fullName evidence="5">MARVEL domain-containing protein</fullName>
    </recommendedName>
</protein>
<keyword evidence="2" id="KW-0472">Membrane</keyword>
<feature type="transmembrane region" description="Helical" evidence="2">
    <location>
        <begin position="152"/>
        <end position="174"/>
    </location>
</feature>
<reference evidence="3" key="1">
    <citation type="submission" date="2023-06" db="EMBL/GenBank/DDBJ databases">
        <title>Genome-scale phylogeny and comparative genomics of the fungal order Sordariales.</title>
        <authorList>
            <consortium name="Lawrence Berkeley National Laboratory"/>
            <person name="Hensen N."/>
            <person name="Bonometti L."/>
            <person name="Westerberg I."/>
            <person name="Brannstrom I.O."/>
            <person name="Guillou S."/>
            <person name="Cros-Aarteil S."/>
            <person name="Calhoun S."/>
            <person name="Haridas S."/>
            <person name="Kuo A."/>
            <person name="Mondo S."/>
            <person name="Pangilinan J."/>
            <person name="Riley R."/>
            <person name="LaButti K."/>
            <person name="Andreopoulos B."/>
            <person name="Lipzen A."/>
            <person name="Chen C."/>
            <person name="Yanf M."/>
            <person name="Daum C."/>
            <person name="Ng V."/>
            <person name="Clum A."/>
            <person name="Steindorff A."/>
            <person name="Ohm R."/>
            <person name="Martin F."/>
            <person name="Silar P."/>
            <person name="Natvig D."/>
            <person name="Lalanne C."/>
            <person name="Gautier V."/>
            <person name="Ament-velasquez S.L."/>
            <person name="Kruys A."/>
            <person name="Hutchinson M.I."/>
            <person name="Powell A.J."/>
            <person name="Barry K."/>
            <person name="Miller A.N."/>
            <person name="Grigoriev I.V."/>
            <person name="Debuchy R."/>
            <person name="Gladieux P."/>
            <person name="Thoren M.H."/>
            <person name="Johannesson H."/>
        </authorList>
    </citation>
    <scope>NUCLEOTIDE SEQUENCE</scope>
    <source>
        <strain evidence="3">SMH3187-1</strain>
    </source>
</reference>
<feature type="transmembrane region" description="Helical" evidence="2">
    <location>
        <begin position="77"/>
        <end position="104"/>
    </location>
</feature>
<accession>A0AA40EPP2</accession>
<feature type="compositionally biased region" description="Basic and acidic residues" evidence="1">
    <location>
        <begin position="184"/>
        <end position="193"/>
    </location>
</feature>
<sequence>MAWGPSAWLIVARFVQFLCSLAGTGLNGFVAGSIYAQDHDIPVTMLTLQMLICPILIYTVLAITLQHTGKRIEKRGWLLTFIITDVLFLCVNLAIVCTLARAGLPQSCRGLLTFRPGTDQPQEGFTTLGFSEGSKGQRGELDHFCNHERANFIVSLCLVFTFQATAVFASLTYYQNKHGYDSKLHDGSGDDSHSLQTLRSTPSSPTPNPTPSNHRISFANTVAPASEGILTRNTSTRSTVTTSTITSAGTNPRASLLTARRGQGHAIPRRPIGHSPPPPLPTRSPGGSGGHTFLPLSLSEVDSDDDDDRGVPVADGMRYRPTDPGPSDQHHRPPPPPPVDSGTSPQGQPRAPPPLPPSCSPFSFLSPPPGPSASTLSRVSSGASSTPSVKANRARTVDGMRPSGLPPYEPPPSAPATGFQNVPLDDDDDTPEAAAAATPSAQQPPQPPPRRSHSRDKGSISNSVAGGRSMPLLLEVEEVEGDDAHHALVSDGMRPAAPGLPPYRPPSPRDEREDVMGR</sequence>
<keyword evidence="4" id="KW-1185">Reference proteome</keyword>
<evidence type="ECO:0000256" key="1">
    <source>
        <dbReference type="SAM" id="MobiDB-lite"/>
    </source>
</evidence>